<dbReference type="Proteomes" id="UP001201629">
    <property type="component" value="Unassembled WGS sequence"/>
</dbReference>
<reference evidence="3 4" key="1">
    <citation type="submission" date="2022-01" db="EMBL/GenBank/DDBJ databases">
        <authorList>
            <person name="Riesco R."/>
            <person name="Trujillo M.E."/>
        </authorList>
    </citation>
    <scope>NUCLEOTIDE SEQUENCE [LARGE SCALE GENOMIC DNA]</scope>
    <source>
        <strain evidence="3 4">NIE79</strain>
    </source>
</reference>
<dbReference type="RefSeq" id="WP_238680900.1">
    <property type="nucleotide sequence ID" value="NZ_JAKKFD010000044.1"/>
</dbReference>
<dbReference type="InterPro" id="IPR027372">
    <property type="entry name" value="Phytase-like_dom"/>
</dbReference>
<feature type="domain" description="Phytase-like" evidence="2">
    <location>
        <begin position="76"/>
        <end position="368"/>
    </location>
</feature>
<protein>
    <submittedName>
        <fullName evidence="3">Esterase-like activity of phytase family protein</fullName>
    </submittedName>
</protein>
<proteinExistence type="predicted"/>
<dbReference type="Pfam" id="PF13449">
    <property type="entry name" value="Phytase-like"/>
    <property type="match status" value="1"/>
</dbReference>
<evidence type="ECO:0000313" key="4">
    <source>
        <dbReference type="Proteomes" id="UP001201629"/>
    </source>
</evidence>
<gene>
    <name evidence="3" type="ORF">NIE79_004486</name>
</gene>
<name>A0ABS9N7M0_9ACTN</name>
<dbReference type="PANTHER" id="PTHR37957">
    <property type="entry name" value="BLR7070 PROTEIN"/>
    <property type="match status" value="1"/>
</dbReference>
<accession>A0ABS9N7M0</accession>
<keyword evidence="1" id="KW-0732">Signal</keyword>
<dbReference type="EMBL" id="JAKKFD010000044">
    <property type="protein sequence ID" value="MCG5445957.1"/>
    <property type="molecule type" value="Genomic_DNA"/>
</dbReference>
<comment type="caution">
    <text evidence="3">The sequence shown here is derived from an EMBL/GenBank/DDBJ whole genome shotgun (WGS) entry which is preliminary data.</text>
</comment>
<feature type="signal peptide" evidence="1">
    <location>
        <begin position="1"/>
        <end position="26"/>
    </location>
</feature>
<evidence type="ECO:0000256" key="1">
    <source>
        <dbReference type="SAM" id="SignalP"/>
    </source>
</evidence>
<evidence type="ECO:0000259" key="2">
    <source>
        <dbReference type="Pfam" id="PF13449"/>
    </source>
</evidence>
<feature type="chain" id="PRO_5047331869" evidence="1">
    <location>
        <begin position="27"/>
        <end position="403"/>
    </location>
</feature>
<organism evidence="3 4">
    <name type="scientific">Micromonospora trifolii</name>
    <dbReference type="NCBI Taxonomy" id="2911208"/>
    <lineage>
        <taxon>Bacteria</taxon>
        <taxon>Bacillati</taxon>
        <taxon>Actinomycetota</taxon>
        <taxon>Actinomycetes</taxon>
        <taxon>Micromonosporales</taxon>
        <taxon>Micromonosporaceae</taxon>
        <taxon>Micromonospora</taxon>
    </lineage>
</organism>
<keyword evidence="4" id="KW-1185">Reference proteome</keyword>
<dbReference type="PANTHER" id="PTHR37957:SF1">
    <property type="entry name" value="PHYTASE-LIKE DOMAIN-CONTAINING PROTEIN"/>
    <property type="match status" value="1"/>
</dbReference>
<sequence length="403" mass="43275">MAVSKRVGLTAAVVALTLTLPGAATATAAERSTWGQAELLRFAALRAATFVPGSEPSGSSLGSAPINGFTPPFADQPIQGFSGVLRNTDGTFDVLSDNGFGNKANSADFVLRVQRVAPDFGSGAVDVVGGINLTDPYGKVPFRLTRADRVLTGADFDVESITRTADGTYWLGDEFGPYLLHFDRAGRLLQAPVPLPGVFAPENPGRGATPANLASSKGFEGMAQSPDGRMLYPLLEGTTTGDPAGTLRLNEFDTRANAYTGRRWAYALDSPAHAIGDAIMVDRDRFLIIERDNGQGDTAKVKKIYLADRRDRNRDGLLDKTLVADLMAIANPRHVGGFGDPFTFPFQTIEDVVILDDRTLAVLNDNNFPSSAGRTAGQADNNEFIVIKLDRHLDADKRVLRRY</sequence>
<evidence type="ECO:0000313" key="3">
    <source>
        <dbReference type="EMBL" id="MCG5445957.1"/>
    </source>
</evidence>